<accession>A0A6L2KMU4</accession>
<protein>
    <recommendedName>
        <fullName evidence="3">DUF4283 domain-containing protein</fullName>
    </recommendedName>
</protein>
<name>A0A6L2KMU4_TANCI</name>
<proteinExistence type="predicted"/>
<comment type="caution">
    <text evidence="2">The sequence shown here is derived from an EMBL/GenBank/DDBJ whole genome shotgun (WGS) entry which is preliminary data.</text>
</comment>
<dbReference type="EMBL" id="BKCJ010002661">
    <property type="protein sequence ID" value="GEU50080.1"/>
    <property type="molecule type" value="Genomic_DNA"/>
</dbReference>
<evidence type="ECO:0000313" key="2">
    <source>
        <dbReference type="EMBL" id="GEU50080.1"/>
    </source>
</evidence>
<gene>
    <name evidence="2" type="ORF">Tci_022058</name>
</gene>
<sequence length="387" mass="41571">MRLFILGLSYIYCGGAITVAKPKSDLRRFGFIFLLLRLVLCEVLADGFLWVGRGVKEKQVSLTDKSGEGSKRVDEALAIVTGSVTESNGTLNDATSLVASVAKEVVSPSVDETVAKDKQTPTPTQETPSAGNAPGKSSYANVTGKPIGEKLNFRTLFTPGGNGIDLVVSVESIKAISEGFVNIACGFFLGKRFSFMEGLNAMLKNEDASTVSVWVKLHGVLVTTFSEDNLSAIATKLGNDTTHVIFVLSMSRNCLDVPIARFFAMISSVNKKKNVELTKEVSKSNPFEVLTSVENDTEFGTNGGTSYKASQETNSSGSSFCNMDASSPSTTPIIEKIDKIEKLIIEGKVTLVNNDGKSLANVASSCDYDSKDEVESVENDKLSFWLK</sequence>
<organism evidence="2">
    <name type="scientific">Tanacetum cinerariifolium</name>
    <name type="common">Dalmatian daisy</name>
    <name type="synonym">Chrysanthemum cinerariifolium</name>
    <dbReference type="NCBI Taxonomy" id="118510"/>
    <lineage>
        <taxon>Eukaryota</taxon>
        <taxon>Viridiplantae</taxon>
        <taxon>Streptophyta</taxon>
        <taxon>Embryophyta</taxon>
        <taxon>Tracheophyta</taxon>
        <taxon>Spermatophyta</taxon>
        <taxon>Magnoliopsida</taxon>
        <taxon>eudicotyledons</taxon>
        <taxon>Gunneridae</taxon>
        <taxon>Pentapetalae</taxon>
        <taxon>asterids</taxon>
        <taxon>campanulids</taxon>
        <taxon>Asterales</taxon>
        <taxon>Asteraceae</taxon>
        <taxon>Asteroideae</taxon>
        <taxon>Anthemideae</taxon>
        <taxon>Anthemidinae</taxon>
        <taxon>Tanacetum</taxon>
    </lineage>
</organism>
<feature type="compositionally biased region" description="Polar residues" evidence="1">
    <location>
        <begin position="120"/>
        <end position="130"/>
    </location>
</feature>
<dbReference type="AlphaFoldDB" id="A0A6L2KMU4"/>
<evidence type="ECO:0008006" key="3">
    <source>
        <dbReference type="Google" id="ProtNLM"/>
    </source>
</evidence>
<evidence type="ECO:0000256" key="1">
    <source>
        <dbReference type="SAM" id="MobiDB-lite"/>
    </source>
</evidence>
<feature type="region of interest" description="Disordered" evidence="1">
    <location>
        <begin position="110"/>
        <end position="141"/>
    </location>
</feature>
<reference evidence="2" key="1">
    <citation type="journal article" date="2019" name="Sci. Rep.">
        <title>Draft genome of Tanacetum cinerariifolium, the natural source of mosquito coil.</title>
        <authorList>
            <person name="Yamashiro T."/>
            <person name="Shiraishi A."/>
            <person name="Satake H."/>
            <person name="Nakayama K."/>
        </authorList>
    </citation>
    <scope>NUCLEOTIDE SEQUENCE</scope>
</reference>